<accession>A0A519BPE6</accession>
<dbReference type="EMBL" id="SGBB01000002">
    <property type="protein sequence ID" value="RZD19145.1"/>
    <property type="molecule type" value="Genomic_DNA"/>
</dbReference>
<dbReference type="Pfam" id="PF19027">
    <property type="entry name" value="DUF5752"/>
    <property type="match status" value="1"/>
</dbReference>
<dbReference type="InterPro" id="IPR044036">
    <property type="entry name" value="DUF5752"/>
</dbReference>
<evidence type="ECO:0000313" key="1">
    <source>
        <dbReference type="EMBL" id="RZD19145.1"/>
    </source>
</evidence>
<evidence type="ECO:0000313" key="2">
    <source>
        <dbReference type="Proteomes" id="UP000319296"/>
    </source>
</evidence>
<name>A0A519BPE6_9DELT</name>
<organism evidence="1 2">
    <name type="scientific">Candidatus Acididesulfobacter diazotrophicus</name>
    <dbReference type="NCBI Taxonomy" id="2597226"/>
    <lineage>
        <taxon>Bacteria</taxon>
        <taxon>Deltaproteobacteria</taxon>
        <taxon>Candidatus Acidulodesulfobacterales</taxon>
        <taxon>Candidatus Acididesulfobacter</taxon>
    </lineage>
</organism>
<protein>
    <submittedName>
        <fullName evidence="1">Uncharacterized protein</fullName>
    </submittedName>
</protein>
<gene>
    <name evidence="1" type="ORF">EVG15_01535</name>
</gene>
<dbReference type="Proteomes" id="UP000319296">
    <property type="component" value="Unassembled WGS sequence"/>
</dbReference>
<comment type="caution">
    <text evidence="1">The sequence shown here is derived from an EMBL/GenBank/DDBJ whole genome shotgun (WGS) entry which is preliminary data.</text>
</comment>
<proteinExistence type="predicted"/>
<dbReference type="AlphaFoldDB" id="A0A519BPE6"/>
<sequence length="218" mass="25671">MNNKTAQYPFKFFVKLSLPELTGIYALNLAELLKGIKISDDAILYYHTHHFLLQFHSTAPAAPNDFAYWITSILGENFLGEEIAGIDLFSFNSMEKFKLKLIAIIENFISKNKKTRQVEMSSRFNFMKSITYIMDTKKYAYSLEDFINILQNMSVYSLYYHFFESSFRLKERKNDFSMWIDSEFKLTKLASDINNLDLYTHTMNELKVVIINLVKQYL</sequence>
<reference evidence="1 2" key="1">
    <citation type="journal article" date="2019" name="ISME J.">
        <title>Insights into ecological role of a new deltaproteobacterial order Candidatus Acidulodesulfobacterales by metagenomics and metatranscriptomics.</title>
        <authorList>
            <person name="Tan S."/>
            <person name="Liu J."/>
            <person name="Fang Y."/>
            <person name="Hedlund B.P."/>
            <person name="Lian Z.H."/>
            <person name="Huang L.Y."/>
            <person name="Li J.T."/>
            <person name="Huang L.N."/>
            <person name="Li W.J."/>
            <person name="Jiang H.C."/>
            <person name="Dong H.L."/>
            <person name="Shu W.S."/>
        </authorList>
    </citation>
    <scope>NUCLEOTIDE SEQUENCE [LARGE SCALE GENOMIC DNA]</scope>
    <source>
        <strain evidence="1">AP1</strain>
    </source>
</reference>